<comment type="cofactor">
    <cofactor evidence="4">
        <name>Zn(2+)</name>
        <dbReference type="ChEBI" id="CHEBI:29105"/>
    </cofactor>
    <text evidence="4">Binds 1 zinc ion per subunit.</text>
</comment>
<feature type="binding site" evidence="4">
    <location>
        <position position="212"/>
    </location>
    <ligand>
        <name>Zn(2+)</name>
        <dbReference type="ChEBI" id="CHEBI:29105"/>
    </ligand>
</feature>
<sequence>MSQVLLEVGALVLSADAVIPEPGYILWQDGVILAVGRGVYPGPRDQVEVISRPRAVAIPGLVNTHGHAAMTLLRGIGDDLPLQAWLTERIYPTEAKLTGEAVYWGTLLACWEMIQSGTTCFTDMYFFMHDAARAVEESGLRAVLSWGMVGFDEQNRTQGIRNSRSFHAQWHRAAQGRIQVTLGPHAPYTCPPDYLAEVAELSAELGVPIQIHLSETKREVDECIAEHGCTPIRLAERCGLLNRPVLAAHCVHLTEEDIALLHERDVRVAHNPQSNLKLASGVAPVVELLRAGVTVGIGTDGAASNNNLDLFEELRLAATLHKGVRQDATAVTAGEAFTMATSAGARCVFLPDGHGTLNPGAAADIVLLSLDSVHFLPTYDLLSNVVYAAGAGDVTDVFVAGQPLLRQGEPVTLDVERIRHEVRRLEAILGPQA</sequence>
<dbReference type="InterPro" id="IPR011059">
    <property type="entry name" value="Metal-dep_hydrolase_composite"/>
</dbReference>
<dbReference type="GO" id="GO:0090614">
    <property type="term" value="F:5'-methylthioadenosine deaminase activity"/>
    <property type="evidence" value="ECO:0007669"/>
    <property type="project" value="UniProtKB-UniRule"/>
</dbReference>
<dbReference type="Proteomes" id="UP000183508">
    <property type="component" value="Unassembled WGS sequence"/>
</dbReference>
<organism evidence="6 7">
    <name type="scientific">Alicyclobacillus macrosporangiidus</name>
    <dbReference type="NCBI Taxonomy" id="392015"/>
    <lineage>
        <taxon>Bacteria</taxon>
        <taxon>Bacillati</taxon>
        <taxon>Bacillota</taxon>
        <taxon>Bacilli</taxon>
        <taxon>Bacillales</taxon>
        <taxon>Alicyclobacillaceae</taxon>
        <taxon>Alicyclobacillus</taxon>
    </lineage>
</organism>
<dbReference type="RefSeq" id="WP_074954962.1">
    <property type="nucleotide sequence ID" value="NZ_FPBV01000019.1"/>
</dbReference>
<keyword evidence="3 4" id="KW-0862">Zinc</keyword>
<dbReference type="FunFam" id="3.20.20.140:FF:000014">
    <property type="entry name" value="5-methylthioadenosine/S-adenosylhomocysteine deaminase"/>
    <property type="match status" value="1"/>
</dbReference>
<comment type="function">
    <text evidence="4">Catalyzes the deamination of 5-methylthioadenosine and S-adenosyl-L-homocysteine into 5-methylthioinosine and S-inosyl-L-homocysteine, respectively. Is also able to deaminate adenosine.</text>
</comment>
<protein>
    <recommendedName>
        <fullName evidence="4">5-methylthioadenosine/S-adenosylhomocysteine deaminase</fullName>
        <shortName evidence="4">MTA/SAH deaminase</shortName>
        <ecNumber evidence="4">3.5.4.28</ecNumber>
        <ecNumber evidence="4">3.5.4.31</ecNumber>
    </recommendedName>
</protein>
<dbReference type="GO" id="GO:0046872">
    <property type="term" value="F:metal ion binding"/>
    <property type="evidence" value="ECO:0007669"/>
    <property type="project" value="UniProtKB-KW"/>
</dbReference>
<feature type="binding site" evidence="4">
    <location>
        <position position="67"/>
    </location>
    <ligand>
        <name>Zn(2+)</name>
        <dbReference type="ChEBI" id="CHEBI:29105"/>
    </ligand>
</feature>
<dbReference type="GO" id="GO:0050270">
    <property type="term" value="F:S-adenosylhomocysteine deaminase activity"/>
    <property type="evidence" value="ECO:0007669"/>
    <property type="project" value="UniProtKB-UniRule"/>
</dbReference>
<comment type="catalytic activity">
    <reaction evidence="4">
        <text>S-methyl-5'-thioadenosine + H2O + H(+) = S-methyl-5'-thioinosine + NH4(+)</text>
        <dbReference type="Rhea" id="RHEA:25025"/>
        <dbReference type="ChEBI" id="CHEBI:15377"/>
        <dbReference type="ChEBI" id="CHEBI:15378"/>
        <dbReference type="ChEBI" id="CHEBI:17509"/>
        <dbReference type="ChEBI" id="CHEBI:28938"/>
        <dbReference type="ChEBI" id="CHEBI:48595"/>
        <dbReference type="EC" id="3.5.4.31"/>
    </reaction>
</comment>
<evidence type="ECO:0000313" key="7">
    <source>
        <dbReference type="Proteomes" id="UP000183508"/>
    </source>
</evidence>
<evidence type="ECO:0000256" key="1">
    <source>
        <dbReference type="ARBA" id="ARBA00022723"/>
    </source>
</evidence>
<accession>A0A1I7KUJ9</accession>
<feature type="binding site" evidence="4">
    <location>
        <position position="300"/>
    </location>
    <ligand>
        <name>Zn(2+)</name>
        <dbReference type="ChEBI" id="CHEBI:29105"/>
    </ligand>
</feature>
<dbReference type="SUPFAM" id="SSF51556">
    <property type="entry name" value="Metallo-dependent hydrolases"/>
    <property type="match status" value="1"/>
</dbReference>
<keyword evidence="2 4" id="KW-0378">Hydrolase</keyword>
<dbReference type="CDD" id="cd01298">
    <property type="entry name" value="ATZ_TRZ_like"/>
    <property type="match status" value="1"/>
</dbReference>
<dbReference type="InterPro" id="IPR050287">
    <property type="entry name" value="MTA/SAH_deaminase"/>
</dbReference>
<dbReference type="eggNOG" id="COG0402">
    <property type="taxonomic scope" value="Bacteria"/>
</dbReference>
<feature type="domain" description="Amidohydrolase-related" evidence="5">
    <location>
        <begin position="57"/>
        <end position="402"/>
    </location>
</feature>
<keyword evidence="7" id="KW-1185">Reference proteome</keyword>
<dbReference type="PANTHER" id="PTHR43794">
    <property type="entry name" value="AMINOHYDROLASE SSNA-RELATED"/>
    <property type="match status" value="1"/>
</dbReference>
<evidence type="ECO:0000256" key="4">
    <source>
        <dbReference type="HAMAP-Rule" id="MF_01281"/>
    </source>
</evidence>
<dbReference type="OrthoDB" id="9807210at2"/>
<dbReference type="InterPro" id="IPR006680">
    <property type="entry name" value="Amidohydro-rel"/>
</dbReference>
<feature type="binding site" evidence="4">
    <location>
        <position position="94"/>
    </location>
    <ligand>
        <name>substrate</name>
    </ligand>
</feature>
<dbReference type="Pfam" id="PF01979">
    <property type="entry name" value="Amidohydro_1"/>
    <property type="match status" value="1"/>
</dbReference>
<keyword evidence="1 4" id="KW-0479">Metal-binding</keyword>
<feature type="binding site" evidence="4">
    <location>
        <position position="215"/>
    </location>
    <ligand>
        <name>substrate</name>
    </ligand>
</feature>
<comment type="caution">
    <text evidence="4">Lacks conserved residue(s) required for the propagation of feature annotation.</text>
</comment>
<dbReference type="STRING" id="392015.SAMN05421543_11943"/>
<comment type="similarity">
    <text evidence="4">Belongs to the metallo-dependent hydrolases superfamily. MTA/SAH deaminase family.</text>
</comment>
<feature type="binding site" evidence="4">
    <location>
        <position position="65"/>
    </location>
    <ligand>
        <name>Zn(2+)</name>
        <dbReference type="ChEBI" id="CHEBI:29105"/>
    </ligand>
</feature>
<dbReference type="HAMAP" id="MF_01281">
    <property type="entry name" value="MTA_SAH_deamin"/>
    <property type="match status" value="1"/>
</dbReference>
<evidence type="ECO:0000256" key="3">
    <source>
        <dbReference type="ARBA" id="ARBA00022833"/>
    </source>
</evidence>
<gene>
    <name evidence="4" type="primary">mtaD</name>
    <name evidence="6" type="ORF">SAMN05421543_11943</name>
</gene>
<evidence type="ECO:0000313" key="6">
    <source>
        <dbReference type="EMBL" id="SFV01121.1"/>
    </source>
</evidence>
<dbReference type="InterPro" id="IPR032466">
    <property type="entry name" value="Metal_Hydrolase"/>
</dbReference>
<dbReference type="Gene3D" id="2.30.40.10">
    <property type="entry name" value="Urease, subunit C, domain 1"/>
    <property type="match status" value="1"/>
</dbReference>
<dbReference type="SUPFAM" id="SSF51338">
    <property type="entry name" value="Composite domain of metallo-dependent hydrolases"/>
    <property type="match status" value="1"/>
</dbReference>
<dbReference type="InterPro" id="IPR023512">
    <property type="entry name" value="Deaminase_MtaD/DadD"/>
</dbReference>
<dbReference type="EC" id="3.5.4.31" evidence="4"/>
<feature type="binding site" evidence="4">
    <location>
        <position position="300"/>
    </location>
    <ligand>
        <name>substrate</name>
    </ligand>
</feature>
<dbReference type="Gene3D" id="3.20.20.140">
    <property type="entry name" value="Metal-dependent hydrolases"/>
    <property type="match status" value="1"/>
</dbReference>
<evidence type="ECO:0000256" key="2">
    <source>
        <dbReference type="ARBA" id="ARBA00022801"/>
    </source>
</evidence>
<dbReference type="EC" id="3.5.4.28" evidence="4"/>
<evidence type="ECO:0000259" key="5">
    <source>
        <dbReference type="Pfam" id="PF01979"/>
    </source>
</evidence>
<dbReference type="AlphaFoldDB" id="A0A1I7KUJ9"/>
<reference evidence="7" key="1">
    <citation type="submission" date="2016-10" db="EMBL/GenBank/DDBJ databases">
        <authorList>
            <person name="Varghese N."/>
        </authorList>
    </citation>
    <scope>NUCLEOTIDE SEQUENCE [LARGE SCALE GENOMIC DNA]</scope>
    <source>
        <strain evidence="7">DSM 17980</strain>
    </source>
</reference>
<feature type="binding site" evidence="4">
    <location>
        <position position="185"/>
    </location>
    <ligand>
        <name>substrate</name>
    </ligand>
</feature>
<comment type="catalytic activity">
    <reaction evidence="4">
        <text>S-adenosyl-L-homocysteine + H2O + H(+) = S-inosyl-L-homocysteine + NH4(+)</text>
        <dbReference type="Rhea" id="RHEA:20716"/>
        <dbReference type="ChEBI" id="CHEBI:15377"/>
        <dbReference type="ChEBI" id="CHEBI:15378"/>
        <dbReference type="ChEBI" id="CHEBI:28938"/>
        <dbReference type="ChEBI" id="CHEBI:57856"/>
        <dbReference type="ChEBI" id="CHEBI:57985"/>
        <dbReference type="EC" id="3.5.4.28"/>
    </reaction>
</comment>
<name>A0A1I7KUJ9_9BACL</name>
<dbReference type="PANTHER" id="PTHR43794:SF11">
    <property type="entry name" value="AMIDOHYDROLASE-RELATED DOMAIN-CONTAINING PROTEIN"/>
    <property type="match status" value="1"/>
</dbReference>
<proteinExistence type="inferred from homology"/>
<dbReference type="EMBL" id="FPBV01000019">
    <property type="protein sequence ID" value="SFV01121.1"/>
    <property type="molecule type" value="Genomic_DNA"/>
</dbReference>